<keyword evidence="6" id="KW-1185">Reference proteome</keyword>
<dbReference type="PANTHER" id="PTHR43877">
    <property type="entry name" value="AMINOALKYLPHOSPHONATE N-ACETYLTRANSFERASE-RELATED-RELATED"/>
    <property type="match status" value="1"/>
</dbReference>
<dbReference type="EMBL" id="LR134406">
    <property type="protein sequence ID" value="VEH71130.1"/>
    <property type="molecule type" value="Genomic_DNA"/>
</dbReference>
<feature type="domain" description="N-acetyltransferase" evidence="3">
    <location>
        <begin position="21"/>
        <end position="171"/>
    </location>
</feature>
<gene>
    <name evidence="4" type="ORF">J5A53_03365</name>
    <name evidence="5" type="ORF">NCTC12967_02443</name>
</gene>
<evidence type="ECO:0000256" key="2">
    <source>
        <dbReference type="ARBA" id="ARBA00023315"/>
    </source>
</evidence>
<dbReference type="SUPFAM" id="SSF55729">
    <property type="entry name" value="Acyl-CoA N-acyltransferases (Nat)"/>
    <property type="match status" value="1"/>
</dbReference>
<dbReference type="Pfam" id="PF00583">
    <property type="entry name" value="Acetyltransf_1"/>
    <property type="match status" value="1"/>
</dbReference>
<organism evidence="5 6">
    <name type="scientific">Arachnia propionica</name>
    <dbReference type="NCBI Taxonomy" id="1750"/>
    <lineage>
        <taxon>Bacteria</taxon>
        <taxon>Bacillati</taxon>
        <taxon>Actinomycetota</taxon>
        <taxon>Actinomycetes</taxon>
        <taxon>Propionibacteriales</taxon>
        <taxon>Propionibacteriaceae</taxon>
        <taxon>Arachnia</taxon>
    </lineage>
</organism>
<keyword evidence="2 4" id="KW-0012">Acyltransferase</keyword>
<dbReference type="OMA" id="RAYWRTY"/>
<reference evidence="5 6" key="1">
    <citation type="submission" date="2018-12" db="EMBL/GenBank/DDBJ databases">
        <authorList>
            <consortium name="Pathogen Informatics"/>
        </authorList>
    </citation>
    <scope>NUCLEOTIDE SEQUENCE [LARGE SCALE GENOMIC DNA]</scope>
    <source>
        <strain evidence="5 6">NCTC12967</strain>
    </source>
</reference>
<dbReference type="InterPro" id="IPR050832">
    <property type="entry name" value="Bact_Acetyltransf"/>
</dbReference>
<evidence type="ECO:0000259" key="3">
    <source>
        <dbReference type="PROSITE" id="PS51186"/>
    </source>
</evidence>
<dbReference type="Proteomes" id="UP000677180">
    <property type="component" value="Chromosome"/>
</dbReference>
<dbReference type="GO" id="GO:0016747">
    <property type="term" value="F:acyltransferase activity, transferring groups other than amino-acyl groups"/>
    <property type="evidence" value="ECO:0007669"/>
    <property type="project" value="InterPro"/>
</dbReference>
<dbReference type="PANTHER" id="PTHR43877:SF1">
    <property type="entry name" value="ACETYLTRANSFERASE"/>
    <property type="match status" value="1"/>
</dbReference>
<dbReference type="GeneID" id="64407878"/>
<dbReference type="OrthoDB" id="3252279at2"/>
<evidence type="ECO:0000313" key="6">
    <source>
        <dbReference type="Proteomes" id="UP000273044"/>
    </source>
</evidence>
<dbReference type="InterPro" id="IPR016181">
    <property type="entry name" value="Acyl_CoA_acyltransferase"/>
</dbReference>
<sequence>MPSDLLTADLSLLPARALPEPLPRIIRTDDLEPLARLYLISYPPGIGAGSHAEAISEIAATFEGDYGVLRPGASLVAEAGGRPAGAVLTVERSIWDEGLEGPFIIDLFVDPQLRGRGIGRALMTGAMLACRNAGDAQLSLRVGEGTSDAAHRLYGSLGFRRAGSPASRKRP</sequence>
<dbReference type="Proteomes" id="UP000273044">
    <property type="component" value="Chromosome"/>
</dbReference>
<accession>A0A3N4D127</accession>
<evidence type="ECO:0000313" key="4">
    <source>
        <dbReference type="EMBL" id="QUC11748.1"/>
    </source>
</evidence>
<evidence type="ECO:0000256" key="1">
    <source>
        <dbReference type="ARBA" id="ARBA00022679"/>
    </source>
</evidence>
<keyword evidence="1 5" id="KW-0808">Transferase</keyword>
<dbReference type="InterPro" id="IPR000182">
    <property type="entry name" value="GNAT_dom"/>
</dbReference>
<dbReference type="Gene3D" id="3.40.630.30">
    <property type="match status" value="1"/>
</dbReference>
<dbReference type="EC" id="2.3.1.-" evidence="4"/>
<reference evidence="4" key="2">
    <citation type="submission" date="2021-03" db="EMBL/GenBank/DDBJ databases">
        <title>Human Oral Microbial Genomes.</title>
        <authorList>
            <person name="Johnston C.D."/>
            <person name="Chen T."/>
            <person name="Dewhirst F.E."/>
        </authorList>
    </citation>
    <scope>NUCLEOTIDE SEQUENCE</scope>
    <source>
        <strain evidence="4">F0714</strain>
    </source>
</reference>
<evidence type="ECO:0000313" key="5">
    <source>
        <dbReference type="EMBL" id="VEH71130.1"/>
    </source>
</evidence>
<proteinExistence type="predicted"/>
<protein>
    <submittedName>
        <fullName evidence="4">GNAT family N-acetyltransferase</fullName>
        <ecNumber evidence="4">2.3.1.-</ecNumber>
    </submittedName>
    <submittedName>
        <fullName evidence="5">Predicted acetyltransferase</fullName>
    </submittedName>
</protein>
<dbReference type="EMBL" id="CP072385">
    <property type="protein sequence ID" value="QUC11748.1"/>
    <property type="molecule type" value="Genomic_DNA"/>
</dbReference>
<name>A0A3N4D127_9ACTN</name>
<dbReference type="PROSITE" id="PS51186">
    <property type="entry name" value="GNAT"/>
    <property type="match status" value="1"/>
</dbReference>
<dbReference type="RefSeq" id="WP_014847475.1">
    <property type="nucleotide sequence ID" value="NZ_CAURRE010000043.1"/>
</dbReference>
<dbReference type="AlphaFoldDB" id="A0A3N4D127"/>
<dbReference type="CDD" id="cd04301">
    <property type="entry name" value="NAT_SF"/>
    <property type="match status" value="1"/>
</dbReference>